<dbReference type="GO" id="GO:0016491">
    <property type="term" value="F:oxidoreductase activity"/>
    <property type="evidence" value="ECO:0007669"/>
    <property type="project" value="UniProtKB-KW"/>
</dbReference>
<comment type="similarity">
    <text evidence="2">Belongs to the acyl-CoA dehydrogenase family.</text>
</comment>
<evidence type="ECO:0000256" key="1">
    <source>
        <dbReference type="ARBA" id="ARBA00001974"/>
    </source>
</evidence>
<keyword evidence="5 8" id="KW-0560">Oxidoreductase</keyword>
<feature type="domain" description="Acyl-CoA dehydrogenase/oxidase C-terminal" evidence="6">
    <location>
        <begin position="216"/>
        <end position="352"/>
    </location>
</feature>
<gene>
    <name evidence="8" type="ORF">ACFSXZ_36660</name>
</gene>
<evidence type="ECO:0000256" key="5">
    <source>
        <dbReference type="ARBA" id="ARBA00023002"/>
    </source>
</evidence>
<name>A0ABW5G3Q0_9PSEU</name>
<dbReference type="EMBL" id="JBHUKR010000023">
    <property type="protein sequence ID" value="MFD2421875.1"/>
    <property type="molecule type" value="Genomic_DNA"/>
</dbReference>
<dbReference type="SUPFAM" id="SSF56645">
    <property type="entry name" value="Acyl-CoA dehydrogenase NM domain-like"/>
    <property type="match status" value="1"/>
</dbReference>
<dbReference type="InterPro" id="IPR036250">
    <property type="entry name" value="AcylCo_DH-like_C"/>
</dbReference>
<protein>
    <submittedName>
        <fullName evidence="8">Acyl-CoA dehydrogenase family protein</fullName>
        <ecNumber evidence="8">1.-.-.-</ecNumber>
    </submittedName>
</protein>
<comment type="caution">
    <text evidence="8">The sequence shown here is derived from an EMBL/GenBank/DDBJ whole genome shotgun (WGS) entry which is preliminary data.</text>
</comment>
<keyword evidence="4" id="KW-0274">FAD</keyword>
<evidence type="ECO:0000259" key="6">
    <source>
        <dbReference type="Pfam" id="PF00441"/>
    </source>
</evidence>
<dbReference type="PANTHER" id="PTHR43884">
    <property type="entry name" value="ACYL-COA DEHYDROGENASE"/>
    <property type="match status" value="1"/>
</dbReference>
<dbReference type="PANTHER" id="PTHR43884:SF20">
    <property type="entry name" value="ACYL-COA DEHYDROGENASE FADE28"/>
    <property type="match status" value="1"/>
</dbReference>
<reference evidence="9" key="1">
    <citation type="journal article" date="2019" name="Int. J. Syst. Evol. Microbiol.">
        <title>The Global Catalogue of Microorganisms (GCM) 10K type strain sequencing project: providing services to taxonomists for standard genome sequencing and annotation.</title>
        <authorList>
            <consortium name="The Broad Institute Genomics Platform"/>
            <consortium name="The Broad Institute Genome Sequencing Center for Infectious Disease"/>
            <person name="Wu L."/>
            <person name="Ma J."/>
        </authorList>
    </citation>
    <scope>NUCLEOTIDE SEQUENCE [LARGE SCALE GENOMIC DNA]</scope>
    <source>
        <strain evidence="9">CGMCC 4.7645</strain>
    </source>
</reference>
<evidence type="ECO:0000256" key="2">
    <source>
        <dbReference type="ARBA" id="ARBA00009347"/>
    </source>
</evidence>
<dbReference type="Gene3D" id="1.20.140.10">
    <property type="entry name" value="Butyryl-CoA Dehydrogenase, subunit A, domain 3"/>
    <property type="match status" value="1"/>
</dbReference>
<evidence type="ECO:0000256" key="3">
    <source>
        <dbReference type="ARBA" id="ARBA00022630"/>
    </source>
</evidence>
<dbReference type="SUPFAM" id="SSF47203">
    <property type="entry name" value="Acyl-CoA dehydrogenase C-terminal domain-like"/>
    <property type="match status" value="1"/>
</dbReference>
<dbReference type="CDD" id="cd00567">
    <property type="entry name" value="ACAD"/>
    <property type="match status" value="1"/>
</dbReference>
<dbReference type="InterPro" id="IPR009100">
    <property type="entry name" value="AcylCoA_DH/oxidase_NM_dom_sf"/>
</dbReference>
<comment type="cofactor">
    <cofactor evidence="1">
        <name>FAD</name>
        <dbReference type="ChEBI" id="CHEBI:57692"/>
    </cofactor>
</comment>
<dbReference type="Pfam" id="PF00441">
    <property type="entry name" value="Acyl-CoA_dh_1"/>
    <property type="match status" value="1"/>
</dbReference>
<organism evidence="8 9">
    <name type="scientific">Amycolatopsis pigmentata</name>
    <dbReference type="NCBI Taxonomy" id="450801"/>
    <lineage>
        <taxon>Bacteria</taxon>
        <taxon>Bacillati</taxon>
        <taxon>Actinomycetota</taxon>
        <taxon>Actinomycetes</taxon>
        <taxon>Pseudonocardiales</taxon>
        <taxon>Pseudonocardiaceae</taxon>
        <taxon>Amycolatopsis</taxon>
    </lineage>
</organism>
<dbReference type="InterPro" id="IPR037069">
    <property type="entry name" value="AcylCoA_DH/ox_N_sf"/>
</dbReference>
<dbReference type="InterPro" id="IPR013786">
    <property type="entry name" value="AcylCoA_DH/ox_N"/>
</dbReference>
<dbReference type="Proteomes" id="UP001597417">
    <property type="component" value="Unassembled WGS sequence"/>
</dbReference>
<accession>A0ABW5G3Q0</accession>
<dbReference type="EC" id="1.-.-.-" evidence="8"/>
<dbReference type="Pfam" id="PF02771">
    <property type="entry name" value="Acyl-CoA_dh_N"/>
    <property type="match status" value="1"/>
</dbReference>
<dbReference type="InterPro" id="IPR046373">
    <property type="entry name" value="Acyl-CoA_Oxase/DH_mid-dom_sf"/>
</dbReference>
<sequence>MPQTTEQKELREVVRSMLDDLATESAVRKQMAADTFDHALWNVMATDIGLQGLAIPERYGGAGAGWVEQGLVFEELGQRLACVPYLSTVGLATAALLAADEPARERWLPEIAGGSVTATVAVPGKPVSGWYFGDLGVSAVRSGPVWRLTGDAPYVLDGDTADLVLVAARSADGIGVYAVEGVMAAPVGTSDQTRRIASLTFTGTPATRIGGAEVAAAAHRAGITMLACEQAGGAAFCLDQAVQYARVRRQFGRPIGSFQAVQHHCADMLIAVETARSAAWRAVRGLDSDEPADRVATLAAGAACGEAYAFCASMNVQIHGGIGYTWEHFAQMHVKRSRGSLVLLGSPAQHRRALMSSDEVLAGS</sequence>
<dbReference type="RefSeq" id="WP_378270686.1">
    <property type="nucleotide sequence ID" value="NZ_JBHUKR010000023.1"/>
</dbReference>
<feature type="domain" description="Acyl-CoA dehydrogenase/oxidase N-terminal" evidence="7">
    <location>
        <begin position="4"/>
        <end position="114"/>
    </location>
</feature>
<evidence type="ECO:0000313" key="9">
    <source>
        <dbReference type="Proteomes" id="UP001597417"/>
    </source>
</evidence>
<evidence type="ECO:0000313" key="8">
    <source>
        <dbReference type="EMBL" id="MFD2421875.1"/>
    </source>
</evidence>
<dbReference type="Gene3D" id="1.10.540.10">
    <property type="entry name" value="Acyl-CoA dehydrogenase/oxidase, N-terminal domain"/>
    <property type="match status" value="1"/>
</dbReference>
<proteinExistence type="inferred from homology"/>
<evidence type="ECO:0000259" key="7">
    <source>
        <dbReference type="Pfam" id="PF02771"/>
    </source>
</evidence>
<dbReference type="Gene3D" id="2.40.110.10">
    <property type="entry name" value="Butyryl-CoA Dehydrogenase, subunit A, domain 2"/>
    <property type="match status" value="1"/>
</dbReference>
<evidence type="ECO:0000256" key="4">
    <source>
        <dbReference type="ARBA" id="ARBA00022827"/>
    </source>
</evidence>
<keyword evidence="9" id="KW-1185">Reference proteome</keyword>
<dbReference type="InterPro" id="IPR009075">
    <property type="entry name" value="AcylCo_DH/oxidase_C"/>
</dbReference>
<keyword evidence="3" id="KW-0285">Flavoprotein</keyword>